<evidence type="ECO:0000256" key="1">
    <source>
        <dbReference type="ARBA" id="ARBA00004328"/>
    </source>
</evidence>
<dbReference type="InterPro" id="IPR016112">
    <property type="entry name" value="VP_dsDNA_II"/>
</dbReference>
<dbReference type="Gene3D" id="2.70.9.20">
    <property type="entry name" value="Major capsid protein Vp54"/>
    <property type="match status" value="1"/>
</dbReference>
<dbReference type="SUPFAM" id="SSF49749">
    <property type="entry name" value="Group II dsDNA viruses VP"/>
    <property type="match status" value="2"/>
</dbReference>
<comment type="subcellular location">
    <subcellularLocation>
        <location evidence="1">Virion</location>
    </subcellularLocation>
</comment>
<dbReference type="GO" id="GO:0019028">
    <property type="term" value="C:viral capsid"/>
    <property type="evidence" value="ECO:0007669"/>
    <property type="project" value="UniProtKB-KW"/>
</dbReference>
<accession>A0A5J6VM06</accession>
<keyword evidence="3" id="KW-0946">Virion</keyword>
<dbReference type="GO" id="GO:0005198">
    <property type="term" value="F:structural molecule activity"/>
    <property type="evidence" value="ECO:0007669"/>
    <property type="project" value="InterPro"/>
</dbReference>
<feature type="domain" description="Major capsid protein N-terminal" evidence="5">
    <location>
        <begin position="25"/>
        <end position="210"/>
    </location>
</feature>
<dbReference type="EMBL" id="MN448289">
    <property type="protein sequence ID" value="QFG74524.1"/>
    <property type="molecule type" value="Genomic_DNA"/>
</dbReference>
<proteinExistence type="predicted"/>
<protein>
    <submittedName>
        <fullName evidence="6">Major capsid protein</fullName>
    </submittedName>
</protein>
<name>A0A5J6VM06_9VIRU</name>
<dbReference type="Gene3D" id="2.70.9.10">
    <property type="entry name" value="Adenovirus Type 2 Hexon, domain 4"/>
    <property type="match status" value="1"/>
</dbReference>
<dbReference type="InterPro" id="IPR031654">
    <property type="entry name" value="Capsid_N"/>
</dbReference>
<reference evidence="6" key="1">
    <citation type="journal article" date="2019" name="Philos. Trans. R. Soc. Lond., B, Biol. Sci.">
        <title>Targeted metagenomic recovery of four divergent viruses reveals shared and distinctive characteristics of giant viruses of marine eukaryotes.</title>
        <authorList>
            <person name="Needham D.M."/>
            <person name="Poirier C."/>
            <person name="Hehenberger E."/>
            <person name="Jimenez V."/>
            <person name="Swalwell J.E."/>
            <person name="Santoro A.E."/>
            <person name="Worden A.Z."/>
        </authorList>
    </citation>
    <scope>NUCLEOTIDE SEQUENCE</scope>
    <source>
        <strain evidence="6">MPacV-611</strain>
    </source>
</reference>
<organism evidence="6">
    <name type="scientific">Megaviridae environmental sample</name>
    <dbReference type="NCBI Taxonomy" id="1737588"/>
    <lineage>
        <taxon>Viruses</taxon>
        <taxon>Varidnaviria</taxon>
        <taxon>Bamfordvirae</taxon>
        <taxon>Nucleocytoviricota</taxon>
        <taxon>Megaviricetes</taxon>
        <taxon>Imitervirales</taxon>
        <taxon>Mimiviridae</taxon>
        <taxon>environmental samples</taxon>
    </lineage>
</organism>
<dbReference type="InterPro" id="IPR007542">
    <property type="entry name" value="MCP_C"/>
</dbReference>
<sequence length="384" mass="44686">MRGSLLQLISYGQENVHLNLDPHISLFKNVFKKHNQFAIDTVQFTVSKHADFNKVVETIIPKRGDYLNKIYLEVTLPYDEQSTDSFWTKSVGYNLIDELELYVDNILIDRQTGQFMYIYNNINNNYEKNKILDSLVGSTSLSSSEEQKIVIPFNFYFCNHYNGSFPIMALRDKNMKLKISFNKIEDCHQSGTVPTGKLTNLNLYCDYVLVDDIERKMLVQEDHEIIFQTTQHLKKEVPSNLKKKIQLNFTLPTKEYIVVIKSSTNQGDKFTNFTDQNNLNLLKTLQIKIDDNDIYSDTDKDSEYFNLLYPYLYHKGSVDNGINVIPFCLYPDELQVSGILNLRVLEKTQNLFIKSNETGTMDIYSICYNILTIKNGIVELKYLY</sequence>
<dbReference type="InterPro" id="IPR038519">
    <property type="entry name" value="MCP_C_sf"/>
</dbReference>
<evidence type="ECO:0000259" key="4">
    <source>
        <dbReference type="Pfam" id="PF04451"/>
    </source>
</evidence>
<dbReference type="Pfam" id="PF04451">
    <property type="entry name" value="Capsid_NCLDV"/>
    <property type="match status" value="1"/>
</dbReference>
<dbReference type="Pfam" id="PF16903">
    <property type="entry name" value="Capsid_N"/>
    <property type="match status" value="1"/>
</dbReference>
<evidence type="ECO:0000256" key="2">
    <source>
        <dbReference type="ARBA" id="ARBA00022561"/>
    </source>
</evidence>
<evidence type="ECO:0000313" key="6">
    <source>
        <dbReference type="EMBL" id="QFG74524.1"/>
    </source>
</evidence>
<evidence type="ECO:0000259" key="5">
    <source>
        <dbReference type="Pfam" id="PF16903"/>
    </source>
</evidence>
<evidence type="ECO:0000256" key="3">
    <source>
        <dbReference type="ARBA" id="ARBA00022844"/>
    </source>
</evidence>
<keyword evidence="2" id="KW-0167">Capsid protein</keyword>
<feature type="domain" description="Major capsid protein C-terminal" evidence="4">
    <location>
        <begin position="214"/>
        <end position="377"/>
    </location>
</feature>